<evidence type="ECO:0000313" key="11">
    <source>
        <dbReference type="Proteomes" id="UP000030428"/>
    </source>
</evidence>
<sequence length="139" mass="15595">MILLDTNVVSEVMRKKPSDNVLNWLNLHNDGDLFISSITIAEIGYGLRILPIGKRRQLLQIRFEQFVSEGFAGRIIDFNELAARTYAEIMGMCKEKGRPMSLPDGQIAAIAQTNHMALATRNITDFEACGIQLINPFEV</sequence>
<evidence type="ECO:0000259" key="9">
    <source>
        <dbReference type="Pfam" id="PF01850"/>
    </source>
</evidence>
<dbReference type="HAMAP" id="MF_00265">
    <property type="entry name" value="VapC_Nob1"/>
    <property type="match status" value="1"/>
</dbReference>
<comment type="cofactor">
    <cofactor evidence="1 8">
        <name>Mg(2+)</name>
        <dbReference type="ChEBI" id="CHEBI:18420"/>
    </cofactor>
</comment>
<dbReference type="CDD" id="cd18731">
    <property type="entry name" value="PIN_NgFitB-like"/>
    <property type="match status" value="1"/>
</dbReference>
<keyword evidence="3 8" id="KW-0540">Nuclease</keyword>
<dbReference type="PANTHER" id="PTHR33653:SF1">
    <property type="entry name" value="RIBONUCLEASE VAPC2"/>
    <property type="match status" value="1"/>
</dbReference>
<keyword evidence="8" id="KW-0800">Toxin</keyword>
<dbReference type="EC" id="3.1.-.-" evidence="8"/>
<reference evidence="10 11" key="1">
    <citation type="journal article" date="2016" name="Front. Microbiol.">
        <title>Single-Cell (Meta-)Genomics of a Dimorphic Candidatus Thiomargarita nelsonii Reveals Genomic Plasticity.</title>
        <authorList>
            <person name="Flood B.E."/>
            <person name="Fliss P."/>
            <person name="Jones D.S."/>
            <person name="Dick G.J."/>
            <person name="Jain S."/>
            <person name="Kaster A.K."/>
            <person name="Winkel M."/>
            <person name="Mussmann M."/>
            <person name="Bailey J."/>
        </authorList>
    </citation>
    <scope>NUCLEOTIDE SEQUENCE [LARGE SCALE GENOMIC DNA]</scope>
    <source>
        <strain evidence="10">Hydrate Ridge</strain>
    </source>
</reference>
<keyword evidence="4 8" id="KW-0479">Metal-binding</keyword>
<keyword evidence="11" id="KW-1185">Reference proteome</keyword>
<protein>
    <recommendedName>
        <fullName evidence="8">Ribonuclease VapC</fullName>
        <shortName evidence="8">RNase VapC</shortName>
        <ecNumber evidence="8">3.1.-.-</ecNumber>
    </recommendedName>
    <alternativeName>
        <fullName evidence="8">Toxin VapC</fullName>
    </alternativeName>
</protein>
<dbReference type="Pfam" id="PF01850">
    <property type="entry name" value="PIN"/>
    <property type="match status" value="1"/>
</dbReference>
<evidence type="ECO:0000256" key="5">
    <source>
        <dbReference type="ARBA" id="ARBA00022801"/>
    </source>
</evidence>
<evidence type="ECO:0000256" key="7">
    <source>
        <dbReference type="ARBA" id="ARBA00038093"/>
    </source>
</evidence>
<accession>A0A0A6P2G9</accession>
<dbReference type="InterPro" id="IPR022907">
    <property type="entry name" value="VapC_family"/>
</dbReference>
<evidence type="ECO:0000256" key="8">
    <source>
        <dbReference type="HAMAP-Rule" id="MF_00265"/>
    </source>
</evidence>
<keyword evidence="2 8" id="KW-1277">Toxin-antitoxin system</keyword>
<dbReference type="GO" id="GO:0000287">
    <property type="term" value="F:magnesium ion binding"/>
    <property type="evidence" value="ECO:0007669"/>
    <property type="project" value="UniProtKB-UniRule"/>
</dbReference>
<evidence type="ECO:0000313" key="10">
    <source>
        <dbReference type="EMBL" id="KHD04928.1"/>
    </source>
</evidence>
<evidence type="ECO:0000256" key="4">
    <source>
        <dbReference type="ARBA" id="ARBA00022723"/>
    </source>
</evidence>
<dbReference type="Proteomes" id="UP000030428">
    <property type="component" value="Unassembled WGS sequence"/>
</dbReference>
<keyword evidence="6 8" id="KW-0460">Magnesium</keyword>
<feature type="binding site" evidence="8">
    <location>
        <position position="5"/>
    </location>
    <ligand>
        <name>Mg(2+)</name>
        <dbReference type="ChEBI" id="CHEBI:18420"/>
    </ligand>
</feature>
<dbReference type="GO" id="GO:0004540">
    <property type="term" value="F:RNA nuclease activity"/>
    <property type="evidence" value="ECO:0007669"/>
    <property type="project" value="InterPro"/>
</dbReference>
<keyword evidence="5 8" id="KW-0378">Hydrolase</keyword>
<dbReference type="InterPro" id="IPR029060">
    <property type="entry name" value="PIN-like_dom_sf"/>
</dbReference>
<organism evidence="10 11">
    <name type="scientific">Candidatus Thiomargarita nelsonii</name>
    <dbReference type="NCBI Taxonomy" id="1003181"/>
    <lineage>
        <taxon>Bacteria</taxon>
        <taxon>Pseudomonadati</taxon>
        <taxon>Pseudomonadota</taxon>
        <taxon>Gammaproteobacteria</taxon>
        <taxon>Thiotrichales</taxon>
        <taxon>Thiotrichaceae</taxon>
        <taxon>Thiomargarita</taxon>
    </lineage>
</organism>
<dbReference type="EMBL" id="JSZA02000064">
    <property type="protein sequence ID" value="KHD04928.1"/>
    <property type="molecule type" value="Genomic_DNA"/>
</dbReference>
<gene>
    <name evidence="8" type="primary">vapC</name>
    <name evidence="10" type="ORF">PN36_16865</name>
</gene>
<dbReference type="PANTHER" id="PTHR33653">
    <property type="entry name" value="RIBONUCLEASE VAPC2"/>
    <property type="match status" value="1"/>
</dbReference>
<evidence type="ECO:0000256" key="6">
    <source>
        <dbReference type="ARBA" id="ARBA00022842"/>
    </source>
</evidence>
<name>A0A0A6P2G9_9GAMM</name>
<dbReference type="InterPro" id="IPR002716">
    <property type="entry name" value="PIN_dom"/>
</dbReference>
<dbReference type="InterPro" id="IPR050556">
    <property type="entry name" value="Type_II_TA_system_RNase"/>
</dbReference>
<dbReference type="GO" id="GO:0090729">
    <property type="term" value="F:toxin activity"/>
    <property type="evidence" value="ECO:0007669"/>
    <property type="project" value="UniProtKB-KW"/>
</dbReference>
<evidence type="ECO:0000256" key="2">
    <source>
        <dbReference type="ARBA" id="ARBA00022649"/>
    </source>
</evidence>
<comment type="similarity">
    <text evidence="7 8">Belongs to the PINc/VapC protein family.</text>
</comment>
<dbReference type="Gene3D" id="3.40.50.1010">
    <property type="entry name" value="5'-nuclease"/>
    <property type="match status" value="1"/>
</dbReference>
<comment type="caution">
    <text evidence="10">The sequence shown here is derived from an EMBL/GenBank/DDBJ whole genome shotgun (WGS) entry which is preliminary data.</text>
</comment>
<evidence type="ECO:0000256" key="3">
    <source>
        <dbReference type="ARBA" id="ARBA00022722"/>
    </source>
</evidence>
<comment type="function">
    <text evidence="8">Toxic component of a toxin-antitoxin (TA) system. An RNase.</text>
</comment>
<dbReference type="SUPFAM" id="SSF88723">
    <property type="entry name" value="PIN domain-like"/>
    <property type="match status" value="1"/>
</dbReference>
<dbReference type="GO" id="GO:0016787">
    <property type="term" value="F:hydrolase activity"/>
    <property type="evidence" value="ECO:0007669"/>
    <property type="project" value="UniProtKB-KW"/>
</dbReference>
<feature type="binding site" evidence="8">
    <location>
        <position position="104"/>
    </location>
    <ligand>
        <name>Mg(2+)</name>
        <dbReference type="ChEBI" id="CHEBI:18420"/>
    </ligand>
</feature>
<feature type="domain" description="PIN" evidence="9">
    <location>
        <begin position="2"/>
        <end position="122"/>
    </location>
</feature>
<proteinExistence type="inferred from homology"/>
<evidence type="ECO:0000256" key="1">
    <source>
        <dbReference type="ARBA" id="ARBA00001946"/>
    </source>
</evidence>
<dbReference type="AlphaFoldDB" id="A0A0A6P2G9"/>